<dbReference type="Proteomes" id="UP001155241">
    <property type="component" value="Unassembled WGS sequence"/>
</dbReference>
<keyword evidence="1" id="KW-0472">Membrane</keyword>
<evidence type="ECO:0000313" key="3">
    <source>
        <dbReference type="Proteomes" id="UP001155241"/>
    </source>
</evidence>
<comment type="caution">
    <text evidence="2">The sequence shown here is derived from an EMBL/GenBank/DDBJ whole genome shotgun (WGS) entry which is preliminary data.</text>
</comment>
<name>A0A9X2FD34_9BACT</name>
<sequence>MPISQAILPLRLVFWGGLLCVLDFTFSYSTTVNGHTSGVRFDILNDLLGMLLLTFGVYRLKQFDLDGKYRDYMRIVLVVSMINCVIALMDHFVFSRPTLLSVGEQLVSIVTLVATVLFCTAMMQLAQAYALHRSAESWQFTRLLVIVIWAIPFGLLYLSTLGALVVGESFPFSIGLLVIPVLLAMLVPLVHLFISTSRMKREAQHASPLEQAY</sequence>
<protein>
    <submittedName>
        <fullName evidence="2">Uncharacterized protein</fullName>
    </submittedName>
</protein>
<keyword evidence="3" id="KW-1185">Reference proteome</keyword>
<feature type="transmembrane region" description="Helical" evidence="1">
    <location>
        <begin position="72"/>
        <end position="94"/>
    </location>
</feature>
<dbReference type="RefSeq" id="WP_252853986.1">
    <property type="nucleotide sequence ID" value="NZ_JAMXLR010000061.1"/>
</dbReference>
<dbReference type="AlphaFoldDB" id="A0A9X2FD34"/>
<dbReference type="EMBL" id="JAMXLR010000061">
    <property type="protein sequence ID" value="MCO6045877.1"/>
    <property type="molecule type" value="Genomic_DNA"/>
</dbReference>
<keyword evidence="1" id="KW-1133">Transmembrane helix</keyword>
<feature type="transmembrane region" description="Helical" evidence="1">
    <location>
        <begin position="143"/>
        <end position="166"/>
    </location>
</feature>
<proteinExistence type="predicted"/>
<feature type="transmembrane region" description="Helical" evidence="1">
    <location>
        <begin position="43"/>
        <end position="60"/>
    </location>
</feature>
<feature type="transmembrane region" description="Helical" evidence="1">
    <location>
        <begin position="172"/>
        <end position="194"/>
    </location>
</feature>
<accession>A0A9X2FD34</accession>
<evidence type="ECO:0000313" key="2">
    <source>
        <dbReference type="EMBL" id="MCO6045877.1"/>
    </source>
</evidence>
<feature type="transmembrane region" description="Helical" evidence="1">
    <location>
        <begin position="12"/>
        <end position="31"/>
    </location>
</feature>
<reference evidence="2" key="1">
    <citation type="submission" date="2022-06" db="EMBL/GenBank/DDBJ databases">
        <title>Aeoliella straminimaris, a novel planctomycete from sediments.</title>
        <authorList>
            <person name="Vitorino I.R."/>
            <person name="Lage O.M."/>
        </authorList>
    </citation>
    <scope>NUCLEOTIDE SEQUENCE</scope>
    <source>
        <strain evidence="2">ICT_H6.2</strain>
    </source>
</reference>
<gene>
    <name evidence="2" type="ORF">NG895_18410</name>
</gene>
<evidence type="ECO:0000256" key="1">
    <source>
        <dbReference type="SAM" id="Phobius"/>
    </source>
</evidence>
<keyword evidence="1" id="KW-0812">Transmembrane</keyword>
<organism evidence="2 3">
    <name type="scientific">Aeoliella straminimaris</name>
    <dbReference type="NCBI Taxonomy" id="2954799"/>
    <lineage>
        <taxon>Bacteria</taxon>
        <taxon>Pseudomonadati</taxon>
        <taxon>Planctomycetota</taxon>
        <taxon>Planctomycetia</taxon>
        <taxon>Pirellulales</taxon>
        <taxon>Lacipirellulaceae</taxon>
        <taxon>Aeoliella</taxon>
    </lineage>
</organism>
<feature type="transmembrane region" description="Helical" evidence="1">
    <location>
        <begin position="106"/>
        <end position="131"/>
    </location>
</feature>